<gene>
    <name evidence="2" type="ORF">A3H38_02080</name>
</gene>
<proteinExistence type="predicted"/>
<evidence type="ECO:0000259" key="1">
    <source>
        <dbReference type="Pfam" id="PF02698"/>
    </source>
</evidence>
<dbReference type="PANTHER" id="PTHR30336">
    <property type="entry name" value="INNER MEMBRANE PROTEIN, PROBABLE PERMEASE"/>
    <property type="match status" value="1"/>
</dbReference>
<name>A0A1F4R8L1_UNCSA</name>
<dbReference type="CDD" id="cd06259">
    <property type="entry name" value="YdcF-like"/>
    <property type="match status" value="1"/>
</dbReference>
<organism evidence="2 3">
    <name type="scientific">candidate division WOR-1 bacterium RIFCSPLOWO2_02_FULL_46_20</name>
    <dbReference type="NCBI Taxonomy" id="1802567"/>
    <lineage>
        <taxon>Bacteria</taxon>
        <taxon>Bacillati</taxon>
        <taxon>Saganbacteria</taxon>
    </lineage>
</organism>
<sequence>METCPDQIGAVSISRRDLKLLETKTACPERIEGFSLRFPRTNYSELSIEWLVDKPSKEYSLIMKTYFPRTPIDSIQTVRKEKISFTAARQALAALWLFLAPRYLMKRADMGPSAVGLTICDADIRVTDAILLLGSNDLAPVKMAAGLYKKIVRDNPDVVIIASGKGGHLTVPGQPFTVTEAEVYADQLRQEGVPAESIYLERESENTGANIKRSREIMFENDLKCRRIAIVQSPAAQLRANLVFERKWSNGWEYYISCPPQPPDIEAMPRDILIFHLGYALREIATTINYSYNPKYDYQTKKKIPRPIIHMMITYYRRVLKGTKSITERNFFDPENMEHLMRVFRENYEEIERRWIDQGKT</sequence>
<dbReference type="AlphaFoldDB" id="A0A1F4R8L1"/>
<dbReference type="InterPro" id="IPR014729">
    <property type="entry name" value="Rossmann-like_a/b/a_fold"/>
</dbReference>
<evidence type="ECO:0000313" key="3">
    <source>
        <dbReference type="Proteomes" id="UP000176938"/>
    </source>
</evidence>
<dbReference type="GO" id="GO:0005886">
    <property type="term" value="C:plasma membrane"/>
    <property type="evidence" value="ECO:0007669"/>
    <property type="project" value="TreeGrafter"/>
</dbReference>
<dbReference type="EMBL" id="METP01000051">
    <property type="protein sequence ID" value="OGC04466.1"/>
    <property type="molecule type" value="Genomic_DNA"/>
</dbReference>
<feature type="domain" description="DUF218" evidence="1">
    <location>
        <begin position="128"/>
        <end position="283"/>
    </location>
</feature>
<dbReference type="InterPro" id="IPR003848">
    <property type="entry name" value="DUF218"/>
</dbReference>
<evidence type="ECO:0000313" key="2">
    <source>
        <dbReference type="EMBL" id="OGC04466.1"/>
    </source>
</evidence>
<dbReference type="Gene3D" id="3.40.50.620">
    <property type="entry name" value="HUPs"/>
    <property type="match status" value="1"/>
</dbReference>
<dbReference type="PANTHER" id="PTHR30336:SF20">
    <property type="entry name" value="DUF218 DOMAIN-CONTAINING PROTEIN"/>
    <property type="match status" value="1"/>
</dbReference>
<dbReference type="InterPro" id="IPR051599">
    <property type="entry name" value="Cell_Envelope_Assoc"/>
</dbReference>
<protein>
    <recommendedName>
        <fullName evidence="1">DUF218 domain-containing protein</fullName>
    </recommendedName>
</protein>
<dbReference type="Pfam" id="PF02698">
    <property type="entry name" value="DUF218"/>
    <property type="match status" value="1"/>
</dbReference>
<dbReference type="Proteomes" id="UP000176938">
    <property type="component" value="Unassembled WGS sequence"/>
</dbReference>
<accession>A0A1F4R8L1</accession>
<comment type="caution">
    <text evidence="2">The sequence shown here is derived from an EMBL/GenBank/DDBJ whole genome shotgun (WGS) entry which is preliminary data.</text>
</comment>
<reference evidence="2 3" key="1">
    <citation type="journal article" date="2016" name="Nat. Commun.">
        <title>Thousands of microbial genomes shed light on interconnected biogeochemical processes in an aquifer system.</title>
        <authorList>
            <person name="Anantharaman K."/>
            <person name="Brown C.T."/>
            <person name="Hug L.A."/>
            <person name="Sharon I."/>
            <person name="Castelle C.J."/>
            <person name="Probst A.J."/>
            <person name="Thomas B.C."/>
            <person name="Singh A."/>
            <person name="Wilkins M.J."/>
            <person name="Karaoz U."/>
            <person name="Brodie E.L."/>
            <person name="Williams K.H."/>
            <person name="Hubbard S.S."/>
            <person name="Banfield J.F."/>
        </authorList>
    </citation>
    <scope>NUCLEOTIDE SEQUENCE [LARGE SCALE GENOMIC DNA]</scope>
</reference>